<reference evidence="3 4" key="1">
    <citation type="submission" date="2017-06" db="EMBL/GenBank/DDBJ databases">
        <title>A platform for efficient transgenesis in Macrostomum lignano, a flatworm model organism for stem cell research.</title>
        <authorList>
            <person name="Berezikov E."/>
        </authorList>
    </citation>
    <scope>NUCLEOTIDE SEQUENCE [LARGE SCALE GENOMIC DNA]</scope>
    <source>
        <strain evidence="3">DV1</strain>
        <tissue evidence="3">Whole organism</tissue>
    </source>
</reference>
<dbReference type="InterPro" id="IPR049163">
    <property type="entry name" value="Pif1-like_2B_dom"/>
</dbReference>
<feature type="domain" description="DNA helicase Pif1-like 2B" evidence="2">
    <location>
        <begin position="111"/>
        <end position="154"/>
    </location>
</feature>
<dbReference type="OrthoDB" id="6265497at2759"/>
<dbReference type="InterPro" id="IPR027785">
    <property type="entry name" value="UvrD-like_helicase_C"/>
</dbReference>
<dbReference type="CDD" id="cd18809">
    <property type="entry name" value="SF1_C_RecD"/>
    <property type="match status" value="1"/>
</dbReference>
<dbReference type="AlphaFoldDB" id="A0A267FKI5"/>
<proteinExistence type="predicted"/>
<evidence type="ECO:0000313" key="4">
    <source>
        <dbReference type="Proteomes" id="UP000215902"/>
    </source>
</evidence>
<dbReference type="SUPFAM" id="SSF52540">
    <property type="entry name" value="P-loop containing nucleoside triphosphate hydrolases"/>
    <property type="match status" value="1"/>
</dbReference>
<name>A0A267FKI5_9PLAT</name>
<gene>
    <name evidence="3" type="ORF">BOX15_Mlig024103g1</name>
</gene>
<protein>
    <submittedName>
        <fullName evidence="3">Uncharacterized protein</fullName>
    </submittedName>
</protein>
<dbReference type="STRING" id="282301.A0A267FKI5"/>
<dbReference type="Pfam" id="PF13538">
    <property type="entry name" value="UvrD_C_2"/>
    <property type="match status" value="1"/>
</dbReference>
<feature type="domain" description="UvrD-like helicase C-terminal" evidence="1">
    <location>
        <begin position="203"/>
        <end position="245"/>
    </location>
</feature>
<accession>A0A267FKI5</accession>
<organism evidence="3 4">
    <name type="scientific">Macrostomum lignano</name>
    <dbReference type="NCBI Taxonomy" id="282301"/>
    <lineage>
        <taxon>Eukaryota</taxon>
        <taxon>Metazoa</taxon>
        <taxon>Spiralia</taxon>
        <taxon>Lophotrochozoa</taxon>
        <taxon>Platyhelminthes</taxon>
        <taxon>Rhabditophora</taxon>
        <taxon>Macrostomorpha</taxon>
        <taxon>Macrostomida</taxon>
        <taxon>Macrostomidae</taxon>
        <taxon>Macrostomum</taxon>
    </lineage>
</organism>
<dbReference type="InterPro" id="IPR027417">
    <property type="entry name" value="P-loop_NTPase"/>
</dbReference>
<dbReference type="Pfam" id="PF21530">
    <property type="entry name" value="Pif1_2B_dom"/>
    <property type="match status" value="1"/>
</dbReference>
<dbReference type="EMBL" id="NIVC01000958">
    <property type="protein sequence ID" value="PAA74298.1"/>
    <property type="molecule type" value="Genomic_DNA"/>
</dbReference>
<evidence type="ECO:0000259" key="1">
    <source>
        <dbReference type="Pfam" id="PF13538"/>
    </source>
</evidence>
<dbReference type="PANTHER" id="PTHR10492:SF57">
    <property type="entry name" value="ATP-DEPENDENT DNA HELICASE"/>
    <property type="match status" value="1"/>
</dbReference>
<comment type="caution">
    <text evidence="3">The sequence shown here is derived from an EMBL/GenBank/DDBJ whole genome shotgun (WGS) entry which is preliminary data.</text>
</comment>
<evidence type="ECO:0000313" key="3">
    <source>
        <dbReference type="EMBL" id="PAA74298.1"/>
    </source>
</evidence>
<keyword evidence="4" id="KW-1185">Reference proteome</keyword>
<dbReference type="Proteomes" id="UP000215902">
    <property type="component" value="Unassembled WGS sequence"/>
</dbReference>
<sequence length="267" mass="29340">MLSCLSECYLVVLSGLFTRGQDAEEKVSLPAEIIISAEAPLNDLINFVYPSFEASVERDGYFASRAILAPYNDSVDAINETCLGMFPGSLREYRSIDSVADEDAATHFPPELLNQLDAPNFPIHLLRLKVGMPVVLLRNINPPRLCNGTRLIILAMGENVLRCKIAAGQFTGDEILLPRIPLIPSNADLPVSFKRLQFPVKPSFCLTIHKSQGQSLDTVGIDLSVGCFTHGQLYTALSRAKNAANVRVRIPGTRTRNVVFPEVLTEE</sequence>
<dbReference type="PANTHER" id="PTHR10492">
    <property type="match status" value="1"/>
</dbReference>
<dbReference type="Gene3D" id="3.40.50.300">
    <property type="entry name" value="P-loop containing nucleotide triphosphate hydrolases"/>
    <property type="match status" value="1"/>
</dbReference>
<evidence type="ECO:0000259" key="2">
    <source>
        <dbReference type="Pfam" id="PF21530"/>
    </source>
</evidence>